<accession>A0AAV4R290</accession>
<keyword evidence="3" id="KW-1185">Reference proteome</keyword>
<evidence type="ECO:0008006" key="4">
    <source>
        <dbReference type="Google" id="ProtNLM"/>
    </source>
</evidence>
<evidence type="ECO:0000313" key="2">
    <source>
        <dbReference type="EMBL" id="GIY15181.1"/>
    </source>
</evidence>
<gene>
    <name evidence="2" type="ORF">CDAR_603931</name>
</gene>
<organism evidence="2 3">
    <name type="scientific">Caerostris darwini</name>
    <dbReference type="NCBI Taxonomy" id="1538125"/>
    <lineage>
        <taxon>Eukaryota</taxon>
        <taxon>Metazoa</taxon>
        <taxon>Ecdysozoa</taxon>
        <taxon>Arthropoda</taxon>
        <taxon>Chelicerata</taxon>
        <taxon>Arachnida</taxon>
        <taxon>Araneae</taxon>
        <taxon>Araneomorphae</taxon>
        <taxon>Entelegynae</taxon>
        <taxon>Araneoidea</taxon>
        <taxon>Araneidae</taxon>
        <taxon>Caerostris</taxon>
    </lineage>
</organism>
<sequence length="93" mass="10364">MSRFSLGISPKCPTEWRYSVSEAVLEAGNYEPYLKRSFSEPGKPQPKKQSKHCPKMDGIFSNPANCSTFYFCVDREGLPAGVPPAPWCSTSRT</sequence>
<evidence type="ECO:0000256" key="1">
    <source>
        <dbReference type="SAM" id="MobiDB-lite"/>
    </source>
</evidence>
<feature type="region of interest" description="Disordered" evidence="1">
    <location>
        <begin position="36"/>
        <end position="55"/>
    </location>
</feature>
<comment type="caution">
    <text evidence="2">The sequence shown here is derived from an EMBL/GenBank/DDBJ whole genome shotgun (WGS) entry which is preliminary data.</text>
</comment>
<dbReference type="EMBL" id="BPLQ01005494">
    <property type="protein sequence ID" value="GIY15181.1"/>
    <property type="molecule type" value="Genomic_DNA"/>
</dbReference>
<evidence type="ECO:0000313" key="3">
    <source>
        <dbReference type="Proteomes" id="UP001054837"/>
    </source>
</evidence>
<name>A0AAV4R290_9ARAC</name>
<reference evidence="2 3" key="1">
    <citation type="submission" date="2021-06" db="EMBL/GenBank/DDBJ databases">
        <title>Caerostris darwini draft genome.</title>
        <authorList>
            <person name="Kono N."/>
            <person name="Arakawa K."/>
        </authorList>
    </citation>
    <scope>NUCLEOTIDE SEQUENCE [LARGE SCALE GENOMIC DNA]</scope>
</reference>
<dbReference type="AlphaFoldDB" id="A0AAV4R290"/>
<protein>
    <recommendedName>
        <fullName evidence="4">Chitin-binding type-2 domain-containing protein</fullName>
    </recommendedName>
</protein>
<proteinExistence type="predicted"/>
<dbReference type="Proteomes" id="UP001054837">
    <property type="component" value="Unassembled WGS sequence"/>
</dbReference>